<reference evidence="2" key="1">
    <citation type="submission" date="2022-07" db="EMBL/GenBank/DDBJ databases">
        <title>Alkalimarinus sp. nov., isolated from gut of a Alitta virens.</title>
        <authorList>
            <person name="Yang A.I."/>
            <person name="Shin N.-R."/>
        </authorList>
    </citation>
    <scope>NUCLEOTIDE SEQUENCE</scope>
    <source>
        <strain evidence="2">FA028</strain>
    </source>
</reference>
<dbReference type="GO" id="GO:0043683">
    <property type="term" value="P:type IV pilus assembly"/>
    <property type="evidence" value="ECO:0007669"/>
    <property type="project" value="InterPro"/>
</dbReference>
<keyword evidence="1" id="KW-0472">Membrane</keyword>
<keyword evidence="3" id="KW-1185">Reference proteome</keyword>
<dbReference type="InterPro" id="IPR012902">
    <property type="entry name" value="N_methyl_site"/>
</dbReference>
<feature type="transmembrane region" description="Helical" evidence="1">
    <location>
        <begin position="12"/>
        <end position="31"/>
    </location>
</feature>
<sequence>MNIKLHKESGITLVELMIAMLLGILLTGGVIQTFSANKLTFNTIEGISRVQESARFTLDTLTREARMIGYMGCMSIDMPIHNTLYAAYQGEFDLSSGVTGYNGGASSWTPTLPTSLSGLSNSPSTGTDILKIFGMSSSGERLATSMPDSSAALKVVSPTSLATNDVVFLSDCEKGAIFQATQVNTNSTSGVDNVVHNQGSGWNETKPLTTDGSSFGEDATVYKLVTKYYYVAPGTGVNSQGNAVQSLYVMENGTVSELIEGVENLQILFGVDTPPADTLANRYVTANNISANDEVVSIRLIITTNSINTATAEGDGLLRRTFTQTVKIRNRGSL</sequence>
<gene>
    <name evidence="2" type="ORF">NNL22_12740</name>
</gene>
<dbReference type="PROSITE" id="PS00409">
    <property type="entry name" value="PROKAR_NTER_METHYL"/>
    <property type="match status" value="1"/>
</dbReference>
<dbReference type="EMBL" id="CP101527">
    <property type="protein sequence ID" value="UZW73892.1"/>
    <property type="molecule type" value="Genomic_DNA"/>
</dbReference>
<protein>
    <submittedName>
        <fullName evidence="2">PilW family protein</fullName>
    </submittedName>
</protein>
<dbReference type="Proteomes" id="UP001164472">
    <property type="component" value="Chromosome"/>
</dbReference>
<organism evidence="2 3">
    <name type="scientific">Alkalimarinus sediminis</name>
    <dbReference type="NCBI Taxonomy" id="1632866"/>
    <lineage>
        <taxon>Bacteria</taxon>
        <taxon>Pseudomonadati</taxon>
        <taxon>Pseudomonadota</taxon>
        <taxon>Gammaproteobacteria</taxon>
        <taxon>Alteromonadales</taxon>
        <taxon>Alteromonadaceae</taxon>
        <taxon>Alkalimarinus</taxon>
    </lineage>
</organism>
<evidence type="ECO:0000313" key="3">
    <source>
        <dbReference type="Proteomes" id="UP001164472"/>
    </source>
</evidence>
<keyword evidence="1" id="KW-1133">Transmembrane helix</keyword>
<dbReference type="AlphaFoldDB" id="A0A9E8HGR1"/>
<keyword evidence="1" id="KW-0812">Transmembrane</keyword>
<name>A0A9E8HGR1_9ALTE</name>
<dbReference type="KEGG" id="asem:NNL22_12740"/>
<evidence type="ECO:0000313" key="2">
    <source>
        <dbReference type="EMBL" id="UZW73892.1"/>
    </source>
</evidence>
<dbReference type="Pfam" id="PF16074">
    <property type="entry name" value="PilW"/>
    <property type="match status" value="1"/>
</dbReference>
<evidence type="ECO:0000256" key="1">
    <source>
        <dbReference type="SAM" id="Phobius"/>
    </source>
</evidence>
<proteinExistence type="predicted"/>
<dbReference type="RefSeq" id="WP_251811353.1">
    <property type="nucleotide sequence ID" value="NZ_CP101527.1"/>
</dbReference>
<dbReference type="InterPro" id="IPR032092">
    <property type="entry name" value="PilW"/>
</dbReference>
<accession>A0A9E8HGR1</accession>